<proteinExistence type="predicted"/>
<dbReference type="AlphaFoldDB" id="A0A0J9XAR4"/>
<evidence type="ECO:0000256" key="1">
    <source>
        <dbReference type="SAM" id="MobiDB-lite"/>
    </source>
</evidence>
<sequence length="492" mass="54216">MSLPPSYSEFSFNVEPVDTLPSYTTGAEVRPVVGPPQQSIPSLLRIDLSPECSSCEYFDIGDIIHGHLVIAPRTPLQVAQLSVAFGYDEVVKQHSWISDTITKKYGRLGEYIVPKASLPGGMDDAILLPGMEYSFPFAVQVPELQALDNCRHQETESTTAHLRLPPSLGSALELNVIADNIENNDARVVYKLVAIVRSIDSLEQPLFQATKYIRVVPSYTVAPHDMARVTTEHPYAKNFELLPRRFLKKKLFRGTVNLTLSRFAAIPMRAPMIATLTVTAIPAEAGVPPPAITNVFFKLNAYTCYLNEPPKYNSFGLITLRGPAIKGLEWLPDADAKMVTQIALPVKLPQVKLITPTFASCIISRWYTLTISVVLGDNSLMALEVPVNVVADLQARSAVPYAVGMPAPIYQQPDSRDNGQNDASSRYNGGNSSYYEPPGQNTNWGTMISNQQQGYEGSYSCANYNNSLKMDYSSQDAVQLNQARNRDFLATS</sequence>
<protein>
    <submittedName>
        <fullName evidence="2">Uncharacterized protein</fullName>
    </submittedName>
</protein>
<dbReference type="InterPro" id="IPR014752">
    <property type="entry name" value="Arrestin-like_C"/>
</dbReference>
<dbReference type="EMBL" id="CCBN010000007">
    <property type="protein sequence ID" value="CDO54250.1"/>
    <property type="molecule type" value="Genomic_DNA"/>
</dbReference>
<name>A0A0J9XAR4_GEOCN</name>
<feature type="region of interest" description="Disordered" evidence="1">
    <location>
        <begin position="409"/>
        <end position="447"/>
    </location>
</feature>
<feature type="compositionally biased region" description="Low complexity" evidence="1">
    <location>
        <begin position="424"/>
        <end position="435"/>
    </location>
</feature>
<dbReference type="OrthoDB" id="2283785at2759"/>
<dbReference type="Proteomes" id="UP000242525">
    <property type="component" value="Unassembled WGS sequence"/>
</dbReference>
<gene>
    <name evidence="2" type="ORF">BN980_GECA07s01704g</name>
</gene>
<organism evidence="2 3">
    <name type="scientific">Geotrichum candidum</name>
    <name type="common">Oospora lactis</name>
    <name type="synonym">Dipodascus geotrichum</name>
    <dbReference type="NCBI Taxonomy" id="1173061"/>
    <lineage>
        <taxon>Eukaryota</taxon>
        <taxon>Fungi</taxon>
        <taxon>Dikarya</taxon>
        <taxon>Ascomycota</taxon>
        <taxon>Saccharomycotina</taxon>
        <taxon>Dipodascomycetes</taxon>
        <taxon>Dipodascales</taxon>
        <taxon>Dipodascaceae</taxon>
        <taxon>Geotrichum</taxon>
    </lineage>
</organism>
<keyword evidence="3" id="KW-1185">Reference proteome</keyword>
<evidence type="ECO:0000313" key="3">
    <source>
        <dbReference type="Proteomes" id="UP000242525"/>
    </source>
</evidence>
<comment type="caution">
    <text evidence="2">The sequence shown here is derived from an EMBL/GenBank/DDBJ whole genome shotgun (WGS) entry which is preliminary data.</text>
</comment>
<dbReference type="Gene3D" id="2.60.40.640">
    <property type="match status" value="1"/>
</dbReference>
<reference evidence="2" key="1">
    <citation type="submission" date="2014-03" db="EMBL/GenBank/DDBJ databases">
        <authorList>
            <person name="Casaregola S."/>
        </authorList>
    </citation>
    <scope>NUCLEOTIDE SEQUENCE [LARGE SCALE GENOMIC DNA]</scope>
    <source>
        <strain evidence="2">CLIB 918</strain>
    </source>
</reference>
<evidence type="ECO:0000313" key="2">
    <source>
        <dbReference type="EMBL" id="CDO54250.1"/>
    </source>
</evidence>
<accession>A0A0J9XAR4</accession>
<dbReference type="STRING" id="1173061.A0A0J9XAR4"/>